<dbReference type="InterPro" id="IPR003864">
    <property type="entry name" value="CSC1/OSCA1-like_7TM"/>
</dbReference>
<dbReference type="HOGENOM" id="CLU_015647_0_0_1"/>
<feature type="transmembrane region" description="Helical" evidence="7">
    <location>
        <begin position="408"/>
        <end position="428"/>
    </location>
</feature>
<reference evidence="12" key="3">
    <citation type="submission" date="2015-06" db="UniProtKB">
        <authorList>
            <consortium name="EnsemblMetazoa"/>
        </authorList>
    </citation>
    <scope>IDENTIFICATION</scope>
</reference>
<evidence type="ECO:0000256" key="4">
    <source>
        <dbReference type="ARBA" id="ARBA00022692"/>
    </source>
</evidence>
<protein>
    <recommendedName>
        <fullName evidence="14">CSC1/OSCA1-like 7TM region domain-containing protein</fullName>
    </recommendedName>
</protein>
<feature type="transmembrane region" description="Helical" evidence="7">
    <location>
        <begin position="554"/>
        <end position="584"/>
    </location>
</feature>
<keyword evidence="3" id="KW-0813">Transport</keyword>
<dbReference type="InterPro" id="IPR027815">
    <property type="entry name" value="CSC1/OSCA1-like_cyt"/>
</dbReference>
<feature type="transmembrane region" description="Helical" evidence="7">
    <location>
        <begin position="365"/>
        <end position="388"/>
    </location>
</feature>
<feature type="transmembrane region" description="Helical" evidence="7">
    <location>
        <begin position="94"/>
        <end position="114"/>
    </location>
</feature>
<evidence type="ECO:0000256" key="3">
    <source>
        <dbReference type="ARBA" id="ARBA00022448"/>
    </source>
</evidence>
<proteinExistence type="inferred from homology"/>
<dbReference type="STRING" id="283909.R7V9Y1"/>
<feature type="transmembrane region" description="Helical" evidence="7">
    <location>
        <begin position="449"/>
        <end position="472"/>
    </location>
</feature>
<sequence>SLLILFAFLRRIAWDYGRIALVSRTEDRWTSLFYGDHGNINELRTSQESLDTQVHRQDKGFCAWIPAFFRIRDEHILQKSGRDAVQYLKFQRYLIVYMCVVVVLCIGVILPVNFQGDLGNALEFGHTTISNIDANSHVLWLHTSLAVLFLVIIVCFMRHFSVNLEYEDDDQATRTLMISNISKDRCYRSLISQHFGEAYPESEVVDIQFAYNIAKLVSLDKKRTRAIEGLLNSEAILKQTGERPTLVPLPCGQCCCNCCGCKSVDAINYYSAKDLKYKDLVEREKAKAFQETLGIAFVSFINDQVATGVHNDFKMSCKGAHNPMPSSVGRELNAHNWEVQYAPAPDNIYWENLSVSPAVWWMKAICVNTLLFVLLFFFTTPSLVLNLLNQGGYKEAVAELHSQYLVQFLPTLILWIVSSILPNIVYYSDFYLVGHWTRTAEHHAVMRKTFTYLVLMVLILPSLGLTSAKALFEWLTQRDEEYYKFRWRCIFIPDNGAFFVNYVITSAFIGTAAELVRLPELLMYALKICFAKSQAERTSVRKSVLWEFQFGMQYAWMLCVFAVIMAYSIPCPLITPFGLVYMIFKHMVDRYNIYFAYGPSKIDKHIHASAINFVMVSVIILQFSLLFFTILRARAVQGIFIFAMVALFLTLFIFFGRICFGWFKSFSPISYKVSTSLLFGTVFVHDF</sequence>
<gene>
    <name evidence="11" type="ORF">CAPTEDRAFT_117926</name>
</gene>
<keyword evidence="13" id="KW-1185">Reference proteome</keyword>
<dbReference type="EMBL" id="AMQN01005364">
    <property type="status" value="NOT_ANNOTATED_CDS"/>
    <property type="molecule type" value="Genomic_DNA"/>
</dbReference>
<dbReference type="GO" id="GO:0005227">
    <property type="term" value="F:calcium-activated cation channel activity"/>
    <property type="evidence" value="ECO:0007669"/>
    <property type="project" value="InterPro"/>
</dbReference>
<dbReference type="Pfam" id="PF13967">
    <property type="entry name" value="RSN1_TM"/>
    <property type="match status" value="1"/>
</dbReference>
<keyword evidence="4 7" id="KW-0812">Transmembrane</keyword>
<evidence type="ECO:0000259" key="10">
    <source>
        <dbReference type="Pfam" id="PF14703"/>
    </source>
</evidence>
<name>R7V9Y1_CAPTE</name>
<evidence type="ECO:0000313" key="11">
    <source>
        <dbReference type="EMBL" id="ELU12545.1"/>
    </source>
</evidence>
<evidence type="ECO:0000313" key="13">
    <source>
        <dbReference type="Proteomes" id="UP000014760"/>
    </source>
</evidence>
<organism evidence="11">
    <name type="scientific">Capitella teleta</name>
    <name type="common">Polychaete worm</name>
    <dbReference type="NCBI Taxonomy" id="283909"/>
    <lineage>
        <taxon>Eukaryota</taxon>
        <taxon>Metazoa</taxon>
        <taxon>Spiralia</taxon>
        <taxon>Lophotrochozoa</taxon>
        <taxon>Annelida</taxon>
        <taxon>Polychaeta</taxon>
        <taxon>Sedentaria</taxon>
        <taxon>Scolecida</taxon>
        <taxon>Capitellidae</taxon>
        <taxon>Capitella</taxon>
    </lineage>
</organism>
<evidence type="ECO:0008006" key="14">
    <source>
        <dbReference type="Google" id="ProtNLM"/>
    </source>
</evidence>
<feature type="non-terminal residue" evidence="11">
    <location>
        <position position="1"/>
    </location>
</feature>
<dbReference type="Proteomes" id="UP000014760">
    <property type="component" value="Unassembled WGS sequence"/>
</dbReference>
<comment type="similarity">
    <text evidence="2">Belongs to the CSC1 (TC 1.A.17) family.</text>
</comment>
<comment type="subcellular location">
    <subcellularLocation>
        <location evidence="1">Membrane</location>
        <topology evidence="1">Multi-pass membrane protein</topology>
    </subcellularLocation>
</comment>
<dbReference type="OMA" id="CSCKKEN"/>
<feature type="domain" description="CSC1/OSCA1-like cytosolic" evidence="10">
    <location>
        <begin position="174"/>
        <end position="352"/>
    </location>
</feature>
<dbReference type="EnsemblMetazoa" id="CapteT117926">
    <property type="protein sequence ID" value="CapteP117926"/>
    <property type="gene ID" value="CapteG117926"/>
</dbReference>
<feature type="transmembrane region" description="Helical" evidence="7">
    <location>
        <begin position="139"/>
        <end position="157"/>
    </location>
</feature>
<evidence type="ECO:0000259" key="9">
    <source>
        <dbReference type="Pfam" id="PF13967"/>
    </source>
</evidence>
<dbReference type="Pfam" id="PF14703">
    <property type="entry name" value="PHM7_cyt"/>
    <property type="match status" value="1"/>
</dbReference>
<evidence type="ECO:0000256" key="7">
    <source>
        <dbReference type="SAM" id="Phobius"/>
    </source>
</evidence>
<dbReference type="FunCoup" id="R7V9Y1">
    <property type="interactions" value="27"/>
</dbReference>
<dbReference type="EMBL" id="KB295847">
    <property type="protein sequence ID" value="ELU12545.1"/>
    <property type="molecule type" value="Genomic_DNA"/>
</dbReference>
<evidence type="ECO:0000313" key="12">
    <source>
        <dbReference type="EnsemblMetazoa" id="CapteP117926"/>
    </source>
</evidence>
<evidence type="ECO:0000256" key="5">
    <source>
        <dbReference type="ARBA" id="ARBA00022989"/>
    </source>
</evidence>
<dbReference type="PANTHER" id="PTHR13018:SF5">
    <property type="entry name" value="RE44586P"/>
    <property type="match status" value="1"/>
</dbReference>
<feature type="domain" description="CSC1/OSCA1-like N-terminal transmembrane" evidence="9">
    <location>
        <begin position="54"/>
        <end position="156"/>
    </location>
</feature>
<feature type="transmembrane region" description="Helical" evidence="7">
    <location>
        <begin position="639"/>
        <end position="663"/>
    </location>
</feature>
<dbReference type="GO" id="GO:0005886">
    <property type="term" value="C:plasma membrane"/>
    <property type="evidence" value="ECO:0007669"/>
    <property type="project" value="TreeGrafter"/>
</dbReference>
<feature type="transmembrane region" description="Helical" evidence="7">
    <location>
        <begin position="610"/>
        <end position="633"/>
    </location>
</feature>
<dbReference type="InterPro" id="IPR045122">
    <property type="entry name" value="Csc1-like"/>
</dbReference>
<evidence type="ECO:0000256" key="2">
    <source>
        <dbReference type="ARBA" id="ARBA00007779"/>
    </source>
</evidence>
<accession>R7V9Y1</accession>
<evidence type="ECO:0000259" key="8">
    <source>
        <dbReference type="Pfam" id="PF02714"/>
    </source>
</evidence>
<dbReference type="AlphaFoldDB" id="R7V9Y1"/>
<reference evidence="11 13" key="2">
    <citation type="journal article" date="2013" name="Nature">
        <title>Insights into bilaterian evolution from three spiralian genomes.</title>
        <authorList>
            <person name="Simakov O."/>
            <person name="Marletaz F."/>
            <person name="Cho S.J."/>
            <person name="Edsinger-Gonzales E."/>
            <person name="Havlak P."/>
            <person name="Hellsten U."/>
            <person name="Kuo D.H."/>
            <person name="Larsson T."/>
            <person name="Lv J."/>
            <person name="Arendt D."/>
            <person name="Savage R."/>
            <person name="Osoegawa K."/>
            <person name="de Jong P."/>
            <person name="Grimwood J."/>
            <person name="Chapman J.A."/>
            <person name="Shapiro H."/>
            <person name="Aerts A."/>
            <person name="Otillar R.P."/>
            <person name="Terry A.Y."/>
            <person name="Boore J.L."/>
            <person name="Grigoriev I.V."/>
            <person name="Lindberg D.R."/>
            <person name="Seaver E.C."/>
            <person name="Weisblat D.A."/>
            <person name="Putnam N.H."/>
            <person name="Rokhsar D.S."/>
        </authorList>
    </citation>
    <scope>NUCLEOTIDE SEQUENCE</scope>
    <source>
        <strain evidence="11 13">I ESC-2004</strain>
    </source>
</reference>
<dbReference type="PANTHER" id="PTHR13018">
    <property type="entry name" value="PROBABLE MEMBRANE PROTEIN DUF221-RELATED"/>
    <property type="match status" value="1"/>
</dbReference>
<evidence type="ECO:0000256" key="6">
    <source>
        <dbReference type="ARBA" id="ARBA00023136"/>
    </source>
</evidence>
<dbReference type="Pfam" id="PF02714">
    <property type="entry name" value="RSN1_7TM"/>
    <property type="match status" value="1"/>
</dbReference>
<evidence type="ECO:0000256" key="1">
    <source>
        <dbReference type="ARBA" id="ARBA00004141"/>
    </source>
</evidence>
<reference evidence="13" key="1">
    <citation type="submission" date="2012-12" db="EMBL/GenBank/DDBJ databases">
        <authorList>
            <person name="Hellsten U."/>
            <person name="Grimwood J."/>
            <person name="Chapman J.A."/>
            <person name="Shapiro H."/>
            <person name="Aerts A."/>
            <person name="Otillar R.P."/>
            <person name="Terry A.Y."/>
            <person name="Boore J.L."/>
            <person name="Simakov O."/>
            <person name="Marletaz F."/>
            <person name="Cho S.-J."/>
            <person name="Edsinger-Gonzales E."/>
            <person name="Havlak P."/>
            <person name="Kuo D.-H."/>
            <person name="Larsson T."/>
            <person name="Lv J."/>
            <person name="Arendt D."/>
            <person name="Savage R."/>
            <person name="Osoegawa K."/>
            <person name="de Jong P."/>
            <person name="Lindberg D.R."/>
            <person name="Seaver E.C."/>
            <person name="Weisblat D.A."/>
            <person name="Putnam N.H."/>
            <person name="Grigoriev I.V."/>
            <person name="Rokhsar D.S."/>
        </authorList>
    </citation>
    <scope>NUCLEOTIDE SEQUENCE</scope>
    <source>
        <strain evidence="13">I ESC-2004</strain>
    </source>
</reference>
<dbReference type="InterPro" id="IPR032880">
    <property type="entry name" value="CSC1/OSCA1-like_N"/>
</dbReference>
<dbReference type="OrthoDB" id="1689567at2759"/>
<keyword evidence="6 7" id="KW-0472">Membrane</keyword>
<feature type="domain" description="CSC1/OSCA1-like 7TM region" evidence="8">
    <location>
        <begin position="364"/>
        <end position="625"/>
    </location>
</feature>
<keyword evidence="5 7" id="KW-1133">Transmembrane helix</keyword>